<dbReference type="EMBL" id="SRPW01001058">
    <property type="protein sequence ID" value="KAG6008180.1"/>
    <property type="molecule type" value="Genomic_DNA"/>
</dbReference>
<name>A0A9P7NAD5_9HYPO</name>
<feature type="domain" description="Fungal lipase-type" evidence="4">
    <location>
        <begin position="108"/>
        <end position="239"/>
    </location>
</feature>
<evidence type="ECO:0000313" key="5">
    <source>
        <dbReference type="EMBL" id="KAG6008180.1"/>
    </source>
</evidence>
<dbReference type="AlphaFoldDB" id="A0A9P7NAD5"/>
<evidence type="ECO:0000256" key="2">
    <source>
        <dbReference type="ARBA" id="ARBA00022801"/>
    </source>
</evidence>
<dbReference type="PANTHER" id="PTHR46640:SF1">
    <property type="entry name" value="FUNGAL LIPASE-LIKE DOMAIN-CONTAINING PROTEIN-RELATED"/>
    <property type="match status" value="1"/>
</dbReference>
<keyword evidence="2" id="KW-0378">Hydrolase</keyword>
<protein>
    <recommendedName>
        <fullName evidence="4">Fungal lipase-type domain-containing protein</fullName>
    </recommendedName>
</protein>
<feature type="chain" id="PRO_5040255856" description="Fungal lipase-type domain-containing protein" evidence="3">
    <location>
        <begin position="16"/>
        <end position="334"/>
    </location>
</feature>
<reference evidence="5" key="1">
    <citation type="journal article" date="2020" name="bioRxiv">
        <title>Whole genome comparisons of ergot fungi reveals the divergence and evolution of species within the genus Claviceps are the result of varying mechanisms driving genome evolution and host range expansion.</title>
        <authorList>
            <person name="Wyka S.A."/>
            <person name="Mondo S.J."/>
            <person name="Liu M."/>
            <person name="Dettman J."/>
            <person name="Nalam V."/>
            <person name="Broders K.D."/>
        </authorList>
    </citation>
    <scope>NUCLEOTIDE SEQUENCE</scope>
    <source>
        <strain evidence="5">CCC 602</strain>
    </source>
</reference>
<proteinExistence type="predicted"/>
<dbReference type="SUPFAM" id="SSF53474">
    <property type="entry name" value="alpha/beta-Hydrolases"/>
    <property type="match status" value="1"/>
</dbReference>
<keyword evidence="6" id="KW-1185">Reference proteome</keyword>
<dbReference type="OrthoDB" id="426718at2759"/>
<sequence length="334" mass="36820">MLFVAFLGFSVMAMASPANHIEHYAKSLDSRDVSGMPVSDFNNIKFYAQHAAASYCNFKADAGSAVTCDKDACPLVEKNNVTIVGAYAGNVAGLGAYVSFDLVREEIVLAIRGSDSLRNFVADMFFFWHDCHFTNDCKVHAGFSKSWREIRDQAVGAINSARSQYPEFRVIATGHSLGGAGAVLAAADLRQDGIPVDIYTYGCPRVGNDKFTDWLTGQPGAHFRVTHDSDPISRLPPITFGYRHLSPEYWITKGGAGQDEPEVEVQVCDGIKNTDCNGGTWHLDFAAHMHYLGDTAACLGFPLKWKRNSPLNAELEQRLYAWSLKDREFVQNSE</sequence>
<gene>
    <name evidence="5" type="ORF">E4U43_000200</name>
</gene>
<dbReference type="InterPro" id="IPR029058">
    <property type="entry name" value="AB_hydrolase_fold"/>
</dbReference>
<dbReference type="GO" id="GO:0006629">
    <property type="term" value="P:lipid metabolic process"/>
    <property type="evidence" value="ECO:0007669"/>
    <property type="project" value="InterPro"/>
</dbReference>
<dbReference type="GO" id="GO:0016787">
    <property type="term" value="F:hydrolase activity"/>
    <property type="evidence" value="ECO:0007669"/>
    <property type="project" value="UniProtKB-KW"/>
</dbReference>
<dbReference type="InterPro" id="IPR002921">
    <property type="entry name" value="Fungal_lipase-type"/>
</dbReference>
<accession>A0A9P7NAD5</accession>
<dbReference type="InterPro" id="IPR051299">
    <property type="entry name" value="AB_hydrolase_lip/est"/>
</dbReference>
<dbReference type="Gene3D" id="3.40.50.1820">
    <property type="entry name" value="alpha/beta hydrolase"/>
    <property type="match status" value="1"/>
</dbReference>
<organism evidence="5 6">
    <name type="scientific">Claviceps pusilla</name>
    <dbReference type="NCBI Taxonomy" id="123648"/>
    <lineage>
        <taxon>Eukaryota</taxon>
        <taxon>Fungi</taxon>
        <taxon>Dikarya</taxon>
        <taxon>Ascomycota</taxon>
        <taxon>Pezizomycotina</taxon>
        <taxon>Sordariomycetes</taxon>
        <taxon>Hypocreomycetidae</taxon>
        <taxon>Hypocreales</taxon>
        <taxon>Clavicipitaceae</taxon>
        <taxon>Claviceps</taxon>
    </lineage>
</organism>
<evidence type="ECO:0000256" key="3">
    <source>
        <dbReference type="SAM" id="SignalP"/>
    </source>
</evidence>
<keyword evidence="1 3" id="KW-0732">Signal</keyword>
<dbReference type="PANTHER" id="PTHR46640">
    <property type="entry name" value="TRIACYLGLYCEROL LIPASE, PUTATIVE (AFU_ORTHOLOGUE AFUA_6G06510)-RELATED"/>
    <property type="match status" value="1"/>
</dbReference>
<evidence type="ECO:0000313" key="6">
    <source>
        <dbReference type="Proteomes" id="UP000748025"/>
    </source>
</evidence>
<feature type="signal peptide" evidence="3">
    <location>
        <begin position="1"/>
        <end position="15"/>
    </location>
</feature>
<evidence type="ECO:0000256" key="1">
    <source>
        <dbReference type="ARBA" id="ARBA00022729"/>
    </source>
</evidence>
<dbReference type="Pfam" id="PF01764">
    <property type="entry name" value="Lipase_3"/>
    <property type="match status" value="1"/>
</dbReference>
<dbReference type="Proteomes" id="UP000748025">
    <property type="component" value="Unassembled WGS sequence"/>
</dbReference>
<comment type="caution">
    <text evidence="5">The sequence shown here is derived from an EMBL/GenBank/DDBJ whole genome shotgun (WGS) entry which is preliminary data.</text>
</comment>
<dbReference type="CDD" id="cd00519">
    <property type="entry name" value="Lipase_3"/>
    <property type="match status" value="1"/>
</dbReference>
<evidence type="ECO:0000259" key="4">
    <source>
        <dbReference type="Pfam" id="PF01764"/>
    </source>
</evidence>